<evidence type="ECO:0000313" key="1">
    <source>
        <dbReference type="EMBL" id="PQJ82778.1"/>
    </source>
</evidence>
<sequence>METNKYIIDFQKVLIDTNNKKILLELEIREIEKLIHKEENLYLGIGNNLIKYQSKSVFQFDYYPSQFFNNVVHNYLLNNEFNFNSISDNRFKERDIKVAKNAIDFADYYKWLKNINSDTPKSKSLNKSDLTLSQKILSLHYLGLKLDDYDKTKSSKILSKILNQSEDNTRKYLNQLSSATKESELKSTKNLNTLLELFENEQFKEVQNKIKKDIDKLG</sequence>
<name>A0A2S7WZ48_9FLAO</name>
<gene>
    <name evidence="1" type="ORF">BTO16_09395</name>
</gene>
<keyword evidence="2" id="KW-1185">Reference proteome</keyword>
<evidence type="ECO:0000313" key="2">
    <source>
        <dbReference type="Proteomes" id="UP000239068"/>
    </source>
</evidence>
<comment type="caution">
    <text evidence="1">The sequence shown here is derived from an EMBL/GenBank/DDBJ whole genome shotgun (WGS) entry which is preliminary data.</text>
</comment>
<reference evidence="1 2" key="1">
    <citation type="submission" date="2016-12" db="EMBL/GenBank/DDBJ databases">
        <title>Trade-off between light-utilization and light-protection in marine flavobacteria.</title>
        <authorList>
            <person name="Kumagai Y."/>
            <person name="Yoshizawa S."/>
            <person name="Kogure K."/>
            <person name="Iwasaki W."/>
        </authorList>
    </citation>
    <scope>NUCLEOTIDE SEQUENCE [LARGE SCALE GENOMIC DNA]</scope>
    <source>
        <strain evidence="1 2">ATCC 43844</strain>
    </source>
</reference>
<dbReference type="Proteomes" id="UP000239068">
    <property type="component" value="Unassembled WGS sequence"/>
</dbReference>
<accession>A0A2S7WZ48</accession>
<proteinExistence type="predicted"/>
<dbReference type="RefSeq" id="WP_105021325.1">
    <property type="nucleotide sequence ID" value="NZ_MSCM01000001.1"/>
</dbReference>
<organism evidence="1 2">
    <name type="scientific">Polaribacter glomeratus</name>
    <dbReference type="NCBI Taxonomy" id="102"/>
    <lineage>
        <taxon>Bacteria</taxon>
        <taxon>Pseudomonadati</taxon>
        <taxon>Bacteroidota</taxon>
        <taxon>Flavobacteriia</taxon>
        <taxon>Flavobacteriales</taxon>
        <taxon>Flavobacteriaceae</taxon>
    </lineage>
</organism>
<dbReference type="AlphaFoldDB" id="A0A2S7WZ48"/>
<dbReference type="EMBL" id="MSCM01000001">
    <property type="protein sequence ID" value="PQJ82778.1"/>
    <property type="molecule type" value="Genomic_DNA"/>
</dbReference>
<protein>
    <submittedName>
        <fullName evidence="1">Uncharacterized protein</fullName>
    </submittedName>
</protein>